<comment type="caution">
    <text evidence="5">The sequence shown here is derived from an EMBL/GenBank/DDBJ whole genome shotgun (WGS) entry which is preliminary data.</text>
</comment>
<organism evidence="5 6">
    <name type="scientific">Propioniciclava sinopodophylli</name>
    <dbReference type="NCBI Taxonomy" id="1837344"/>
    <lineage>
        <taxon>Bacteria</taxon>
        <taxon>Bacillati</taxon>
        <taxon>Actinomycetota</taxon>
        <taxon>Actinomycetes</taxon>
        <taxon>Propionibacteriales</taxon>
        <taxon>Propionibacteriaceae</taxon>
        <taxon>Propioniciclava</taxon>
    </lineage>
</organism>
<dbReference type="InterPro" id="IPR000644">
    <property type="entry name" value="CBS_dom"/>
</dbReference>
<keyword evidence="1 2" id="KW-0129">CBS domain</keyword>
<dbReference type="InterPro" id="IPR000595">
    <property type="entry name" value="cNMP-bd_dom"/>
</dbReference>
<dbReference type="Pfam" id="PF10335">
    <property type="entry name" value="DUF294_C"/>
    <property type="match status" value="1"/>
</dbReference>
<evidence type="ECO:0000259" key="4">
    <source>
        <dbReference type="PROSITE" id="PS51371"/>
    </source>
</evidence>
<sequence>MDVELAEVRDFLSQNEPFDALPPAVLDDLPKRLVAKYYRRGTAVVSLGERNRYLYVLRSGAVDIVDAQGALVERTDPGGSFGVSSVLSGDASLYTLRAIEDSLCLLMPSEVFHSLMGAHPAFADFFLRRQAGRLRHAVEAVHHEESGSAILRTRASDIVKRAPITIEPTRTIREAAQLMTERRVSALLVTEPVAGASEGRLVGILTDRDLRSKVIAGALPIDDPVSTVMTPDPVTIAPDTLAFEVLVLMARRGWHHLPVVESGRLVGMVTSGDLMRLEQANPSYLVGEVEKQTTLEGLGACSHRIPRVVSHAVAQDATAEDVSRVVTAIIDALTRKLIEFAEADLGAAPVPYCWVALGSQGRLESGLQSDQDNAIIIDDRATDEQVAWFAGLASRVVDGLEACGFERCPGDMMASNPQWRVRRATWGSYFAKWMNAPEPDALLNAQTFFDMRPVHGEVRLFETLQGAVVARAPQATRFQAYLAKQAQRFEPPIGFFRDFVLADSGEHANTLDIKAGGIAPIVQIARLLTLSKGGSELNTHGRLKSAAVAGALSEEKAADLADAFEFINYVRLRHQVRQLKDGESPDNHVPPATLSSFERRHLREAFTIIRSMQKALAFVHRTDVTS</sequence>
<dbReference type="Pfam" id="PF00571">
    <property type="entry name" value="CBS"/>
    <property type="match status" value="2"/>
</dbReference>
<reference evidence="5 6" key="1">
    <citation type="submission" date="2019-01" db="EMBL/GenBank/DDBJ databases">
        <title>Lactibacter flavus gen. nov., sp. nov., a novel bacterium of the family Propionibacteriaceae isolated from raw milk and dairy products.</title>
        <authorList>
            <person name="Huptas C."/>
            <person name="Wenning M."/>
            <person name="Breitenwieser F."/>
            <person name="Doll E."/>
            <person name="Von Neubeck M."/>
            <person name="Busse H.-J."/>
            <person name="Scherer S."/>
        </authorList>
    </citation>
    <scope>NUCLEOTIDE SEQUENCE [LARGE SCALE GENOMIC DNA]</scope>
    <source>
        <strain evidence="5 6">KCTC 33808</strain>
    </source>
</reference>
<dbReference type="SUPFAM" id="SSF51206">
    <property type="entry name" value="cAMP-binding domain-like"/>
    <property type="match status" value="1"/>
</dbReference>
<dbReference type="CDD" id="cd05401">
    <property type="entry name" value="NT_GlnE_GlnD_like"/>
    <property type="match status" value="1"/>
</dbReference>
<feature type="domain" description="CBS" evidence="4">
    <location>
        <begin position="159"/>
        <end position="221"/>
    </location>
</feature>
<dbReference type="AlphaFoldDB" id="A0A4Q9KCD3"/>
<dbReference type="InterPro" id="IPR005105">
    <property type="entry name" value="GlnD_Uridyltrans_N"/>
</dbReference>
<dbReference type="SMART" id="SM00100">
    <property type="entry name" value="cNMP"/>
    <property type="match status" value="1"/>
</dbReference>
<name>A0A4Q9KCD3_9ACTN</name>
<feature type="domain" description="Cyclic nucleotide-binding" evidence="3">
    <location>
        <begin position="17"/>
        <end position="117"/>
    </location>
</feature>
<dbReference type="InterPro" id="IPR043519">
    <property type="entry name" value="NT_sf"/>
</dbReference>
<dbReference type="EMBL" id="SDMQ01000018">
    <property type="protein sequence ID" value="TBT82740.1"/>
    <property type="molecule type" value="Genomic_DNA"/>
</dbReference>
<dbReference type="Proteomes" id="UP000292373">
    <property type="component" value="Unassembled WGS sequence"/>
</dbReference>
<dbReference type="SUPFAM" id="SSF54631">
    <property type="entry name" value="CBS-domain pair"/>
    <property type="match status" value="1"/>
</dbReference>
<proteinExistence type="predicted"/>
<evidence type="ECO:0000313" key="6">
    <source>
        <dbReference type="Proteomes" id="UP000292373"/>
    </source>
</evidence>
<dbReference type="Gene3D" id="2.60.120.10">
    <property type="entry name" value="Jelly Rolls"/>
    <property type="match status" value="1"/>
</dbReference>
<dbReference type="InterPro" id="IPR051257">
    <property type="entry name" value="Diverse_CBS-Domain"/>
</dbReference>
<evidence type="ECO:0000259" key="3">
    <source>
        <dbReference type="PROSITE" id="PS50042"/>
    </source>
</evidence>
<keyword evidence="6" id="KW-1185">Reference proteome</keyword>
<evidence type="ECO:0000313" key="5">
    <source>
        <dbReference type="EMBL" id="TBT82740.1"/>
    </source>
</evidence>
<protein>
    <submittedName>
        <fullName evidence="5">Cyclic nucleotide-binding/CBS domain-containing protein</fullName>
    </submittedName>
</protein>
<dbReference type="CDD" id="cd00038">
    <property type="entry name" value="CAP_ED"/>
    <property type="match status" value="1"/>
</dbReference>
<dbReference type="GO" id="GO:0008773">
    <property type="term" value="F:[protein-PII] uridylyltransferase activity"/>
    <property type="evidence" value="ECO:0007669"/>
    <property type="project" value="InterPro"/>
</dbReference>
<dbReference type="SUPFAM" id="SSF81301">
    <property type="entry name" value="Nucleotidyltransferase"/>
    <property type="match status" value="1"/>
</dbReference>
<dbReference type="InterPro" id="IPR018821">
    <property type="entry name" value="DUF294_put_nucleoTrafse_sb-bd"/>
</dbReference>
<dbReference type="PROSITE" id="PS51371">
    <property type="entry name" value="CBS"/>
    <property type="match status" value="2"/>
</dbReference>
<evidence type="ECO:0000256" key="2">
    <source>
        <dbReference type="PROSITE-ProRule" id="PRU00703"/>
    </source>
</evidence>
<dbReference type="OrthoDB" id="9789996at2"/>
<dbReference type="SMART" id="SM00116">
    <property type="entry name" value="CBS"/>
    <property type="match status" value="2"/>
</dbReference>
<feature type="domain" description="CBS" evidence="4">
    <location>
        <begin position="229"/>
        <end position="285"/>
    </location>
</feature>
<dbReference type="InterPro" id="IPR014710">
    <property type="entry name" value="RmlC-like_jellyroll"/>
</dbReference>
<dbReference type="PANTHER" id="PTHR43080">
    <property type="entry name" value="CBS DOMAIN-CONTAINING PROTEIN CBSX3, MITOCHONDRIAL"/>
    <property type="match status" value="1"/>
</dbReference>
<gene>
    <name evidence="5" type="ORF">ET989_13700</name>
</gene>
<dbReference type="PANTHER" id="PTHR43080:SF2">
    <property type="entry name" value="CBS DOMAIN-CONTAINING PROTEIN"/>
    <property type="match status" value="1"/>
</dbReference>
<dbReference type="RefSeq" id="WP_131169925.1">
    <property type="nucleotide sequence ID" value="NZ_SDMQ01000018.1"/>
</dbReference>
<accession>A0A4Q9KCD3</accession>
<dbReference type="Pfam" id="PF00027">
    <property type="entry name" value="cNMP_binding"/>
    <property type="match status" value="1"/>
</dbReference>
<dbReference type="Pfam" id="PF03445">
    <property type="entry name" value="DUF294"/>
    <property type="match status" value="1"/>
</dbReference>
<dbReference type="CDD" id="cd04587">
    <property type="entry name" value="CBS_pair_CAP-ED_NT_Pol-beta-like_DUF294_assoc"/>
    <property type="match status" value="1"/>
</dbReference>
<dbReference type="PROSITE" id="PS50042">
    <property type="entry name" value="CNMP_BINDING_3"/>
    <property type="match status" value="1"/>
</dbReference>
<dbReference type="InterPro" id="IPR018490">
    <property type="entry name" value="cNMP-bd_dom_sf"/>
</dbReference>
<dbReference type="InterPro" id="IPR046342">
    <property type="entry name" value="CBS_dom_sf"/>
</dbReference>
<dbReference type="Gene3D" id="3.10.580.10">
    <property type="entry name" value="CBS-domain"/>
    <property type="match status" value="1"/>
</dbReference>
<evidence type="ECO:0000256" key="1">
    <source>
        <dbReference type="ARBA" id="ARBA00023122"/>
    </source>
</evidence>